<accession>B7G7X2</accession>
<dbReference type="GO" id="GO:0005737">
    <property type="term" value="C:cytoplasm"/>
    <property type="evidence" value="ECO:0007669"/>
    <property type="project" value="TreeGrafter"/>
</dbReference>
<dbReference type="GeneID" id="7194830"/>
<dbReference type="eggNOG" id="ENOG502S8GJ">
    <property type="taxonomic scope" value="Eukaryota"/>
</dbReference>
<dbReference type="GO" id="GO:0015038">
    <property type="term" value="F:glutathione disulfide oxidoreductase activity"/>
    <property type="evidence" value="ECO:0007669"/>
    <property type="project" value="TreeGrafter"/>
</dbReference>
<dbReference type="PANTHER" id="PTHR45694:SF18">
    <property type="entry name" value="GLUTAREDOXIN-1-RELATED"/>
    <property type="match status" value="1"/>
</dbReference>
<evidence type="ECO:0000313" key="3">
    <source>
        <dbReference type="Proteomes" id="UP000000759"/>
    </source>
</evidence>
<dbReference type="RefSeq" id="XP_002183091.1">
    <property type="nucleotide sequence ID" value="XM_002183055.1"/>
</dbReference>
<dbReference type="STRING" id="556484.B7G7X2"/>
<dbReference type="EMBL" id="CM000620">
    <property type="protein sequence ID" value="EEC45309.1"/>
    <property type="molecule type" value="Genomic_DNA"/>
</dbReference>
<name>B7G7X2_PHATC</name>
<dbReference type="InterPro" id="IPR036249">
    <property type="entry name" value="Thioredoxin-like_sf"/>
</dbReference>
<dbReference type="OMA" id="INTVIKV"/>
<reference evidence="3" key="2">
    <citation type="submission" date="2008-08" db="EMBL/GenBank/DDBJ databases">
        <authorList>
            <consortium name="Diatom Consortium"/>
            <person name="Grigoriev I."/>
            <person name="Grimwood J."/>
            <person name="Kuo A."/>
            <person name="Otillar R.P."/>
            <person name="Salamov A."/>
            <person name="Detter J.C."/>
            <person name="Lindquist E."/>
            <person name="Shapiro H."/>
            <person name="Lucas S."/>
            <person name="Glavina del Rio T."/>
            <person name="Pitluck S."/>
            <person name="Rokhsar D."/>
            <person name="Bowler C."/>
        </authorList>
    </citation>
    <scope>GENOME REANNOTATION</scope>
    <source>
        <strain evidence="3">CCAP 1055/1</strain>
    </source>
</reference>
<gene>
    <name evidence="2" type="primary">GLRXC2</name>
    <name evidence="2" type="ORF">PHATRDRAFT_39133</name>
</gene>
<dbReference type="PANTHER" id="PTHR45694">
    <property type="entry name" value="GLUTAREDOXIN 2"/>
    <property type="match status" value="1"/>
</dbReference>
<dbReference type="Gene3D" id="3.40.30.10">
    <property type="entry name" value="Glutaredoxin"/>
    <property type="match status" value="1"/>
</dbReference>
<evidence type="ECO:0000256" key="1">
    <source>
        <dbReference type="SAM" id="SignalP"/>
    </source>
</evidence>
<dbReference type="PaxDb" id="2850-Phatr39133"/>
<dbReference type="InParanoid" id="B7G7X2"/>
<feature type="signal peptide" evidence="1">
    <location>
        <begin position="1"/>
        <end position="16"/>
    </location>
</feature>
<proteinExistence type="predicted"/>
<organism evidence="2 3">
    <name type="scientific">Phaeodactylum tricornutum (strain CCAP 1055/1)</name>
    <dbReference type="NCBI Taxonomy" id="556484"/>
    <lineage>
        <taxon>Eukaryota</taxon>
        <taxon>Sar</taxon>
        <taxon>Stramenopiles</taxon>
        <taxon>Ochrophyta</taxon>
        <taxon>Bacillariophyta</taxon>
        <taxon>Bacillariophyceae</taxon>
        <taxon>Bacillariophycidae</taxon>
        <taxon>Naviculales</taxon>
        <taxon>Phaeodactylaceae</taxon>
        <taxon>Phaeodactylum</taxon>
    </lineage>
</organism>
<keyword evidence="3" id="KW-1185">Reference proteome</keyword>
<dbReference type="KEGG" id="pti:PHATRDRAFT_39133"/>
<sequence length="200" mass="20983">MKSFIACAFILASAAAFAPQPGSPVLRSTSALSASPSDDRSPNPIIKVMAQGMGLLKPLFAAEAQIQATILGKLTGVDEDEIEATIAANKKSNKVLIYTYGLSPFSSEAVSMLEASGYDYEKIELGAEWFLLGGKESVTRVALAKQVENGATSLPKIFIGGQCIGGCSELAGLVESKELDALMKKSGVTKKGAKKSLKMF</sequence>
<dbReference type="SUPFAM" id="SSF52833">
    <property type="entry name" value="Thioredoxin-like"/>
    <property type="match status" value="1"/>
</dbReference>
<protein>
    <submittedName>
        <fullName evidence="2">Glutaredoxin</fullName>
    </submittedName>
</protein>
<reference evidence="2 3" key="1">
    <citation type="journal article" date="2008" name="Nature">
        <title>The Phaeodactylum genome reveals the evolutionary history of diatom genomes.</title>
        <authorList>
            <person name="Bowler C."/>
            <person name="Allen A.E."/>
            <person name="Badger J.H."/>
            <person name="Grimwood J."/>
            <person name="Jabbari K."/>
            <person name="Kuo A."/>
            <person name="Maheswari U."/>
            <person name="Martens C."/>
            <person name="Maumus F."/>
            <person name="Otillar R.P."/>
            <person name="Rayko E."/>
            <person name="Salamov A."/>
            <person name="Vandepoele K."/>
            <person name="Beszteri B."/>
            <person name="Gruber A."/>
            <person name="Heijde M."/>
            <person name="Katinka M."/>
            <person name="Mock T."/>
            <person name="Valentin K."/>
            <person name="Verret F."/>
            <person name="Berges J.A."/>
            <person name="Brownlee C."/>
            <person name="Cadoret J.P."/>
            <person name="Chiovitti A."/>
            <person name="Choi C.J."/>
            <person name="Coesel S."/>
            <person name="De Martino A."/>
            <person name="Detter J.C."/>
            <person name="Durkin C."/>
            <person name="Falciatore A."/>
            <person name="Fournet J."/>
            <person name="Haruta M."/>
            <person name="Huysman M.J."/>
            <person name="Jenkins B.D."/>
            <person name="Jiroutova K."/>
            <person name="Jorgensen R.E."/>
            <person name="Joubert Y."/>
            <person name="Kaplan A."/>
            <person name="Kroger N."/>
            <person name="Kroth P.G."/>
            <person name="La Roche J."/>
            <person name="Lindquist E."/>
            <person name="Lommer M."/>
            <person name="Martin-Jezequel V."/>
            <person name="Lopez P.J."/>
            <person name="Lucas S."/>
            <person name="Mangogna M."/>
            <person name="McGinnis K."/>
            <person name="Medlin L.K."/>
            <person name="Montsant A."/>
            <person name="Oudot-Le Secq M.P."/>
            <person name="Napoli C."/>
            <person name="Obornik M."/>
            <person name="Parker M.S."/>
            <person name="Petit J.L."/>
            <person name="Porcel B.M."/>
            <person name="Poulsen N."/>
            <person name="Robison M."/>
            <person name="Rychlewski L."/>
            <person name="Rynearson T.A."/>
            <person name="Schmutz J."/>
            <person name="Shapiro H."/>
            <person name="Siaut M."/>
            <person name="Stanley M."/>
            <person name="Sussman M.R."/>
            <person name="Taylor A.R."/>
            <person name="Vardi A."/>
            <person name="von Dassow P."/>
            <person name="Vyverman W."/>
            <person name="Willis A."/>
            <person name="Wyrwicz L.S."/>
            <person name="Rokhsar D.S."/>
            <person name="Weissenbach J."/>
            <person name="Armbrust E.V."/>
            <person name="Green B.R."/>
            <person name="Van de Peer Y."/>
            <person name="Grigoriev I.V."/>
        </authorList>
    </citation>
    <scope>NUCLEOTIDE SEQUENCE [LARGE SCALE GENOMIC DNA]</scope>
    <source>
        <strain evidence="2 3">CCAP 1055/1</strain>
    </source>
</reference>
<evidence type="ECO:0000313" key="2">
    <source>
        <dbReference type="EMBL" id="EEC45309.1"/>
    </source>
</evidence>
<dbReference type="GO" id="GO:0034599">
    <property type="term" value="P:cellular response to oxidative stress"/>
    <property type="evidence" value="ECO:0007669"/>
    <property type="project" value="TreeGrafter"/>
</dbReference>
<dbReference type="OrthoDB" id="418495at2759"/>
<keyword evidence="1" id="KW-0732">Signal</keyword>
<dbReference type="PROSITE" id="PS51354">
    <property type="entry name" value="GLUTAREDOXIN_2"/>
    <property type="match status" value="1"/>
</dbReference>
<dbReference type="HOGENOM" id="CLU_118331_0_0_1"/>
<feature type="chain" id="PRO_5002855875" evidence="1">
    <location>
        <begin position="17"/>
        <end position="200"/>
    </location>
</feature>
<dbReference type="AlphaFoldDB" id="B7G7X2"/>
<dbReference type="Proteomes" id="UP000000759">
    <property type="component" value="Chromosome 18"/>
</dbReference>